<reference evidence="4 5" key="1">
    <citation type="submission" date="2016-10" db="EMBL/GenBank/DDBJ databases">
        <authorList>
            <person name="de Groot N.N."/>
        </authorList>
    </citation>
    <scope>NUCLEOTIDE SEQUENCE [LARGE SCALE GENOMIC DNA]</scope>
    <source>
        <strain evidence="4 5">CPCC 201259</strain>
    </source>
</reference>
<dbReference type="InterPro" id="IPR050237">
    <property type="entry name" value="ATP-dep_AMP-bd_enzyme"/>
</dbReference>
<dbReference type="PROSITE" id="PS00455">
    <property type="entry name" value="AMP_BINDING"/>
    <property type="match status" value="1"/>
</dbReference>
<dbReference type="AlphaFoldDB" id="A0A1I5DW87"/>
<dbReference type="InterPro" id="IPR042099">
    <property type="entry name" value="ANL_N_sf"/>
</dbReference>
<evidence type="ECO:0000259" key="1">
    <source>
        <dbReference type="Pfam" id="PF00501"/>
    </source>
</evidence>
<dbReference type="InterPro" id="IPR045851">
    <property type="entry name" value="AMP-bd_C_sf"/>
</dbReference>
<dbReference type="EMBL" id="RBXX01000002">
    <property type="protein sequence ID" value="RKT84962.1"/>
    <property type="molecule type" value="Genomic_DNA"/>
</dbReference>
<feature type="domain" description="AMP-binding enzyme C-terminal" evidence="2">
    <location>
        <begin position="310"/>
        <end position="385"/>
    </location>
</feature>
<evidence type="ECO:0000313" key="6">
    <source>
        <dbReference type="Proteomes" id="UP000270697"/>
    </source>
</evidence>
<dbReference type="InterPro" id="IPR020845">
    <property type="entry name" value="AMP-binding_CS"/>
</dbReference>
<dbReference type="PANTHER" id="PTHR43767:SF1">
    <property type="entry name" value="NONRIBOSOMAL PEPTIDE SYNTHASE PES1 (EUROFUNG)-RELATED"/>
    <property type="match status" value="1"/>
</dbReference>
<feature type="domain" description="AMP-dependent synthetase/ligase" evidence="1">
    <location>
        <begin position="64"/>
        <end position="261"/>
    </location>
</feature>
<organism evidence="4 5">
    <name type="scientific">Saccharopolyspora antimicrobica</name>
    <dbReference type="NCBI Taxonomy" id="455193"/>
    <lineage>
        <taxon>Bacteria</taxon>
        <taxon>Bacillati</taxon>
        <taxon>Actinomycetota</taxon>
        <taxon>Actinomycetes</taxon>
        <taxon>Pseudonocardiales</taxon>
        <taxon>Pseudonocardiaceae</taxon>
        <taxon>Saccharopolyspora</taxon>
    </lineage>
</organism>
<dbReference type="Proteomes" id="UP000199398">
    <property type="component" value="Unassembled WGS sequence"/>
</dbReference>
<dbReference type="PANTHER" id="PTHR43767">
    <property type="entry name" value="LONG-CHAIN-FATTY-ACID--COA LIGASE"/>
    <property type="match status" value="1"/>
</dbReference>
<dbReference type="Pfam" id="PF13193">
    <property type="entry name" value="AMP-binding_C"/>
    <property type="match status" value="1"/>
</dbReference>
<sequence length="397" mass="41051">MERMSSARHLQPLPVPPGSDALDVLPALERALNGEGPALLPVRGDDAAESHRLTGALSGPLTSAEDSADDPTALVIATSGSTGAPKGVLLTAAALRASAEATHRRLGGPGHWLLAMPAHHIAGIQVLVRALLAGTRPHAVDTAGGFRPDSFATAARHVLAADGPHYTALVPTQLSRLLSAGGDGLASLRKFDAVLLGGAATPPALLHRALADGVRATTTYGMSETSGGCVYDGQPLDVAEVRVDGETGPILLRGPMLARGYRHQPEAAAFAGGWFRTGDLGRWQDGRLEVLGRADDMIITGGVNVAPLPVERVLAEQPGVREVCVLGVPDPEWGQAVAAAVVPADPAEPPAEPELRAAVRARLNAAAAPKRFAFLPELPLRGPGKPDRRALAELFQA</sequence>
<dbReference type="Gene3D" id="3.40.50.12780">
    <property type="entry name" value="N-terminal domain of ligase-like"/>
    <property type="match status" value="1"/>
</dbReference>
<protein>
    <submittedName>
        <fullName evidence="4">O-succinylbenzoic acid--CoA ligase</fullName>
    </submittedName>
</protein>
<dbReference type="EMBL" id="FOUP01000008">
    <property type="protein sequence ID" value="SFO03483.1"/>
    <property type="molecule type" value="Genomic_DNA"/>
</dbReference>
<keyword evidence="6" id="KW-1185">Reference proteome</keyword>
<dbReference type="SUPFAM" id="SSF56801">
    <property type="entry name" value="Acetyl-CoA synthetase-like"/>
    <property type="match status" value="1"/>
</dbReference>
<evidence type="ECO:0000259" key="2">
    <source>
        <dbReference type="Pfam" id="PF13193"/>
    </source>
</evidence>
<reference evidence="3 6" key="2">
    <citation type="submission" date="2018-10" db="EMBL/GenBank/DDBJ databases">
        <title>Sequencing the genomes of 1000 actinobacteria strains.</title>
        <authorList>
            <person name="Klenk H.-P."/>
        </authorList>
    </citation>
    <scope>NUCLEOTIDE SEQUENCE [LARGE SCALE GENOMIC DNA]</scope>
    <source>
        <strain evidence="3 6">DSM 45119</strain>
    </source>
</reference>
<dbReference type="NCBIfam" id="NF005877">
    <property type="entry name" value="PRK07824.1"/>
    <property type="match status" value="1"/>
</dbReference>
<proteinExistence type="predicted"/>
<dbReference type="InterPro" id="IPR000873">
    <property type="entry name" value="AMP-dep_synth/lig_dom"/>
</dbReference>
<gene>
    <name evidence="3" type="ORF">ATL45_3293</name>
    <name evidence="4" type="ORF">SAMN05421805_108297</name>
</gene>
<dbReference type="STRING" id="455193.SAMN05421805_108297"/>
<evidence type="ECO:0000313" key="5">
    <source>
        <dbReference type="Proteomes" id="UP000199398"/>
    </source>
</evidence>
<dbReference type="Proteomes" id="UP000270697">
    <property type="component" value="Unassembled WGS sequence"/>
</dbReference>
<name>A0A1I5DW87_9PSEU</name>
<accession>A0A1I5DW87</accession>
<dbReference type="InterPro" id="IPR025110">
    <property type="entry name" value="AMP-bd_C"/>
</dbReference>
<keyword evidence="4" id="KW-0436">Ligase</keyword>
<dbReference type="Pfam" id="PF00501">
    <property type="entry name" value="AMP-binding"/>
    <property type="match status" value="1"/>
</dbReference>
<evidence type="ECO:0000313" key="4">
    <source>
        <dbReference type="EMBL" id="SFO03483.1"/>
    </source>
</evidence>
<evidence type="ECO:0000313" key="3">
    <source>
        <dbReference type="EMBL" id="RKT84962.1"/>
    </source>
</evidence>
<dbReference type="Gene3D" id="3.30.300.30">
    <property type="match status" value="1"/>
</dbReference>
<dbReference type="GO" id="GO:0016878">
    <property type="term" value="F:acid-thiol ligase activity"/>
    <property type="evidence" value="ECO:0007669"/>
    <property type="project" value="UniProtKB-ARBA"/>
</dbReference>